<organism evidence="1">
    <name type="scientific">marine sediment metagenome</name>
    <dbReference type="NCBI Taxonomy" id="412755"/>
    <lineage>
        <taxon>unclassified sequences</taxon>
        <taxon>metagenomes</taxon>
        <taxon>ecological metagenomes</taxon>
    </lineage>
</organism>
<protein>
    <submittedName>
        <fullName evidence="1">Uncharacterized protein</fullName>
    </submittedName>
</protein>
<proteinExistence type="predicted"/>
<reference evidence="1" key="1">
    <citation type="journal article" date="2015" name="Nature">
        <title>Complex archaea that bridge the gap between prokaryotes and eukaryotes.</title>
        <authorList>
            <person name="Spang A."/>
            <person name="Saw J.H."/>
            <person name="Jorgensen S.L."/>
            <person name="Zaremba-Niedzwiedzka K."/>
            <person name="Martijn J."/>
            <person name="Lind A.E."/>
            <person name="van Eijk R."/>
            <person name="Schleper C."/>
            <person name="Guy L."/>
            <person name="Ettema T.J."/>
        </authorList>
    </citation>
    <scope>NUCLEOTIDE SEQUENCE</scope>
</reference>
<accession>A0A0F9M315</accession>
<gene>
    <name evidence="1" type="ORF">LCGC14_1434910</name>
</gene>
<sequence length="87" mass="9436">MTDQEQAVADRLIVMLDEVAAKEDWVPVGGILRAVAALELTPVECTTDVLRALWAVAGEFSTGASPNSWVVPVWRAVRMRKKAGDEA</sequence>
<dbReference type="AlphaFoldDB" id="A0A0F9M315"/>
<comment type="caution">
    <text evidence="1">The sequence shown here is derived from an EMBL/GenBank/DDBJ whole genome shotgun (WGS) entry which is preliminary data.</text>
</comment>
<dbReference type="EMBL" id="LAZR01009711">
    <property type="protein sequence ID" value="KKM71020.1"/>
    <property type="molecule type" value="Genomic_DNA"/>
</dbReference>
<name>A0A0F9M315_9ZZZZ</name>
<evidence type="ECO:0000313" key="1">
    <source>
        <dbReference type="EMBL" id="KKM71020.1"/>
    </source>
</evidence>